<feature type="region of interest" description="Disordered" evidence="1">
    <location>
        <begin position="1"/>
        <end position="49"/>
    </location>
</feature>
<dbReference type="EMBL" id="GBXM01047769">
    <property type="protein sequence ID" value="JAH60808.1"/>
    <property type="molecule type" value="Transcribed_RNA"/>
</dbReference>
<reference evidence="2" key="2">
    <citation type="journal article" date="2015" name="Fish Shellfish Immunol.">
        <title>Early steps in the European eel (Anguilla anguilla)-Vibrio vulnificus interaction in the gills: Role of the RtxA13 toxin.</title>
        <authorList>
            <person name="Callol A."/>
            <person name="Pajuelo D."/>
            <person name="Ebbesson L."/>
            <person name="Teles M."/>
            <person name="MacKenzie S."/>
            <person name="Amaro C."/>
        </authorList>
    </citation>
    <scope>NUCLEOTIDE SEQUENCE</scope>
</reference>
<organism evidence="2">
    <name type="scientific">Anguilla anguilla</name>
    <name type="common">European freshwater eel</name>
    <name type="synonym">Muraena anguilla</name>
    <dbReference type="NCBI Taxonomy" id="7936"/>
    <lineage>
        <taxon>Eukaryota</taxon>
        <taxon>Metazoa</taxon>
        <taxon>Chordata</taxon>
        <taxon>Craniata</taxon>
        <taxon>Vertebrata</taxon>
        <taxon>Euteleostomi</taxon>
        <taxon>Actinopterygii</taxon>
        <taxon>Neopterygii</taxon>
        <taxon>Teleostei</taxon>
        <taxon>Anguilliformes</taxon>
        <taxon>Anguillidae</taxon>
        <taxon>Anguilla</taxon>
    </lineage>
</organism>
<name>A0A0E9U795_ANGAN</name>
<protein>
    <submittedName>
        <fullName evidence="2">Uncharacterized protein</fullName>
    </submittedName>
</protein>
<evidence type="ECO:0000313" key="2">
    <source>
        <dbReference type="EMBL" id="JAH60808.1"/>
    </source>
</evidence>
<feature type="compositionally biased region" description="Basic and acidic residues" evidence="1">
    <location>
        <begin position="21"/>
        <end position="42"/>
    </location>
</feature>
<accession>A0A0E9U795</accession>
<evidence type="ECO:0000256" key="1">
    <source>
        <dbReference type="SAM" id="MobiDB-lite"/>
    </source>
</evidence>
<dbReference type="AlphaFoldDB" id="A0A0E9U795"/>
<reference evidence="2" key="1">
    <citation type="submission" date="2014-11" db="EMBL/GenBank/DDBJ databases">
        <authorList>
            <person name="Amaro Gonzalez C."/>
        </authorList>
    </citation>
    <scope>NUCLEOTIDE SEQUENCE</scope>
</reference>
<proteinExistence type="predicted"/>
<sequence>MAPHSCLHTPHTLHPMIITTEDTHHLDNVTRKSDREENKQDRAMIGQGQ</sequence>